<keyword evidence="3" id="KW-0808">Transferase</keyword>
<dbReference type="SUPFAM" id="SSF52540">
    <property type="entry name" value="P-loop containing nucleoside triphosphate hydrolases"/>
    <property type="match status" value="1"/>
</dbReference>
<evidence type="ECO:0000313" key="11">
    <source>
        <dbReference type="EMBL" id="KJY61870.1"/>
    </source>
</evidence>
<dbReference type="STRING" id="1218492.JG30_09230"/>
<evidence type="ECO:0000259" key="10">
    <source>
        <dbReference type="Pfam" id="PF21694"/>
    </source>
</evidence>
<organism evidence="11 12">
    <name type="scientific">Bombilactobacillus mellifer</name>
    <dbReference type="NCBI Taxonomy" id="1218492"/>
    <lineage>
        <taxon>Bacteria</taxon>
        <taxon>Bacillati</taxon>
        <taxon>Bacillota</taxon>
        <taxon>Bacilli</taxon>
        <taxon>Lactobacillales</taxon>
        <taxon>Lactobacillaceae</taxon>
        <taxon>Bombilactobacillus</taxon>
    </lineage>
</organism>
<dbReference type="Gene3D" id="1.20.272.10">
    <property type="match status" value="1"/>
</dbReference>
<feature type="domain" description="DNA polymerase III delta subunit-like C-terminal" evidence="10">
    <location>
        <begin position="215"/>
        <end position="334"/>
    </location>
</feature>
<reference evidence="11 12" key="1">
    <citation type="submission" date="2015-01" db="EMBL/GenBank/DDBJ databases">
        <title>Comparative genomics of the lactic acid bacteria isolated from the honey bee gut.</title>
        <authorList>
            <person name="Ellegaard K.M."/>
            <person name="Tamarit D."/>
            <person name="Javelind E."/>
            <person name="Olofsson T."/>
            <person name="Andersson S.G."/>
            <person name="Vasquez A."/>
        </authorList>
    </citation>
    <scope>NUCLEOTIDE SEQUENCE [LARGE SCALE GENOMIC DNA]</scope>
    <source>
        <strain evidence="11 12">Bin4</strain>
    </source>
</reference>
<dbReference type="HOGENOM" id="CLU_044694_4_0_9"/>
<dbReference type="EC" id="2.7.7.7" evidence="1"/>
<evidence type="ECO:0000256" key="5">
    <source>
        <dbReference type="ARBA" id="ARBA00022705"/>
    </source>
</evidence>
<evidence type="ECO:0000256" key="2">
    <source>
        <dbReference type="ARBA" id="ARBA00017703"/>
    </source>
</evidence>
<dbReference type="RefSeq" id="WP_046316591.1">
    <property type="nucleotide sequence ID" value="NZ_JBHSZT010000001.1"/>
</dbReference>
<dbReference type="PATRIC" id="fig|1218492.5.peg.1062"/>
<dbReference type="GO" id="GO:0003677">
    <property type="term" value="F:DNA binding"/>
    <property type="evidence" value="ECO:0007669"/>
    <property type="project" value="InterPro"/>
</dbReference>
<dbReference type="Gene3D" id="1.10.8.60">
    <property type="match status" value="1"/>
</dbReference>
<dbReference type="PANTHER" id="PTHR34388:SF1">
    <property type="entry name" value="DNA POLYMERASE III SUBUNIT DELTA"/>
    <property type="match status" value="1"/>
</dbReference>
<gene>
    <name evidence="11" type="primary">holA</name>
    <name evidence="11" type="ORF">JG30_09230</name>
</gene>
<name>A0A0F4LTC4_9LACO</name>
<dbReference type="NCBIfam" id="TIGR01128">
    <property type="entry name" value="holA"/>
    <property type="match status" value="1"/>
</dbReference>
<dbReference type="InterPro" id="IPR010372">
    <property type="entry name" value="DNA_pol3_delta_N"/>
</dbReference>
<evidence type="ECO:0000256" key="6">
    <source>
        <dbReference type="ARBA" id="ARBA00022932"/>
    </source>
</evidence>
<dbReference type="SUPFAM" id="SSF48019">
    <property type="entry name" value="post-AAA+ oligomerization domain-like"/>
    <property type="match status" value="1"/>
</dbReference>
<evidence type="ECO:0000256" key="3">
    <source>
        <dbReference type="ARBA" id="ARBA00022679"/>
    </source>
</evidence>
<dbReference type="Proteomes" id="UP000033558">
    <property type="component" value="Unassembled WGS sequence"/>
</dbReference>
<feature type="domain" description="DNA polymerase III delta N-terminal" evidence="9">
    <location>
        <begin position="18"/>
        <end position="143"/>
    </location>
</feature>
<proteinExistence type="inferred from homology"/>
<evidence type="ECO:0000259" key="9">
    <source>
        <dbReference type="Pfam" id="PF06144"/>
    </source>
</evidence>
<evidence type="ECO:0000256" key="7">
    <source>
        <dbReference type="ARBA" id="ARBA00034754"/>
    </source>
</evidence>
<dbReference type="Pfam" id="PF21694">
    <property type="entry name" value="DNA_pol3_delta_C"/>
    <property type="match status" value="1"/>
</dbReference>
<dbReference type="EMBL" id="JXJQ01000008">
    <property type="protein sequence ID" value="KJY61870.1"/>
    <property type="molecule type" value="Genomic_DNA"/>
</dbReference>
<sequence length="341" mass="38910">MLINDFIQELSQKVGPLYLVTGTETQLISQIRHSFENLLTPTERDMNFVEFNLEETELTTVLAEAASLPFMGSYRLIFVTNTYFLSSNQSLGKPQAAFKELEKYLKHPQPTTVLVFFAPYEKLDQRKKITKLFLKHCQVVSAQKLTAQQLTIRLQQDVQEQHGQITKAALEQLILRTNSDYSLASNELQKLLLYQPGQPITESTVQQLVPQTLDDNVFDLMTAILKGDLKQAESNYHQLLLLKSEVVGITALAQAQLRLLLQVKLLQQKGMAVGKLSGYLQVHPYRIKLAVQRSQQYSVAELKKALRDLITIDYRMKSGQGDKEQLFELFMIQFIQTKKSA</sequence>
<dbReference type="AlphaFoldDB" id="A0A0F4LTC4"/>
<dbReference type="GO" id="GO:0009360">
    <property type="term" value="C:DNA polymerase III complex"/>
    <property type="evidence" value="ECO:0007669"/>
    <property type="project" value="InterPro"/>
</dbReference>
<comment type="catalytic activity">
    <reaction evidence="8">
        <text>DNA(n) + a 2'-deoxyribonucleoside 5'-triphosphate = DNA(n+1) + diphosphate</text>
        <dbReference type="Rhea" id="RHEA:22508"/>
        <dbReference type="Rhea" id="RHEA-COMP:17339"/>
        <dbReference type="Rhea" id="RHEA-COMP:17340"/>
        <dbReference type="ChEBI" id="CHEBI:33019"/>
        <dbReference type="ChEBI" id="CHEBI:61560"/>
        <dbReference type="ChEBI" id="CHEBI:173112"/>
        <dbReference type="EC" id="2.7.7.7"/>
    </reaction>
</comment>
<dbReference type="InterPro" id="IPR005790">
    <property type="entry name" value="DNA_polIII_delta"/>
</dbReference>
<accession>A0A0F4LTC4</accession>
<comment type="similarity">
    <text evidence="7">Belongs to the DNA polymerase HolA subunit family.</text>
</comment>
<dbReference type="PANTHER" id="PTHR34388">
    <property type="entry name" value="DNA POLYMERASE III SUBUNIT DELTA"/>
    <property type="match status" value="1"/>
</dbReference>
<keyword evidence="12" id="KW-1185">Reference proteome</keyword>
<keyword evidence="4" id="KW-0548">Nucleotidyltransferase</keyword>
<dbReference type="InterPro" id="IPR008921">
    <property type="entry name" value="DNA_pol3_clamp-load_cplx_C"/>
</dbReference>
<keyword evidence="6" id="KW-0239">DNA-directed DNA polymerase</keyword>
<dbReference type="Pfam" id="PF06144">
    <property type="entry name" value="DNA_pol3_delta"/>
    <property type="match status" value="1"/>
</dbReference>
<comment type="caution">
    <text evidence="11">The sequence shown here is derived from an EMBL/GenBank/DDBJ whole genome shotgun (WGS) entry which is preliminary data.</text>
</comment>
<dbReference type="InterPro" id="IPR027417">
    <property type="entry name" value="P-loop_NTPase"/>
</dbReference>
<evidence type="ECO:0000256" key="8">
    <source>
        <dbReference type="ARBA" id="ARBA00049244"/>
    </source>
</evidence>
<dbReference type="Gene3D" id="3.40.50.300">
    <property type="entry name" value="P-loop containing nucleotide triphosphate hydrolases"/>
    <property type="match status" value="1"/>
</dbReference>
<protein>
    <recommendedName>
        <fullName evidence="2">DNA polymerase III subunit delta</fullName>
        <ecNumber evidence="1">2.7.7.7</ecNumber>
    </recommendedName>
</protein>
<evidence type="ECO:0000256" key="4">
    <source>
        <dbReference type="ARBA" id="ARBA00022695"/>
    </source>
</evidence>
<evidence type="ECO:0000313" key="12">
    <source>
        <dbReference type="Proteomes" id="UP000033558"/>
    </source>
</evidence>
<evidence type="ECO:0000256" key="1">
    <source>
        <dbReference type="ARBA" id="ARBA00012417"/>
    </source>
</evidence>
<dbReference type="GO" id="GO:0003887">
    <property type="term" value="F:DNA-directed DNA polymerase activity"/>
    <property type="evidence" value="ECO:0007669"/>
    <property type="project" value="UniProtKB-KW"/>
</dbReference>
<dbReference type="InterPro" id="IPR048466">
    <property type="entry name" value="DNA_pol3_delta-like_C"/>
</dbReference>
<keyword evidence="5" id="KW-0235">DNA replication</keyword>
<dbReference type="GO" id="GO:0006261">
    <property type="term" value="P:DNA-templated DNA replication"/>
    <property type="evidence" value="ECO:0007669"/>
    <property type="project" value="TreeGrafter"/>
</dbReference>